<protein>
    <submittedName>
        <fullName evidence="9">Peptide/nickel transport system permease protein</fullName>
    </submittedName>
</protein>
<dbReference type="AlphaFoldDB" id="A0A3D9HXZ8"/>
<comment type="subcellular location">
    <subcellularLocation>
        <location evidence="1 7">Cell membrane</location>
        <topology evidence="1 7">Multi-pass membrane protein</topology>
    </subcellularLocation>
</comment>
<feature type="transmembrane region" description="Helical" evidence="7">
    <location>
        <begin position="12"/>
        <end position="32"/>
    </location>
</feature>
<evidence type="ECO:0000313" key="9">
    <source>
        <dbReference type="EMBL" id="RED54373.1"/>
    </source>
</evidence>
<accession>A0A3D9HXZ8</accession>
<dbReference type="GO" id="GO:0005886">
    <property type="term" value="C:plasma membrane"/>
    <property type="evidence" value="ECO:0007669"/>
    <property type="project" value="UniProtKB-SubCell"/>
</dbReference>
<keyword evidence="3" id="KW-1003">Cell membrane</keyword>
<proteinExistence type="inferred from homology"/>
<dbReference type="Gene3D" id="1.10.3720.10">
    <property type="entry name" value="MetI-like"/>
    <property type="match status" value="1"/>
</dbReference>
<gene>
    <name evidence="9" type="ORF">DFP90_1011176</name>
</gene>
<evidence type="ECO:0000256" key="7">
    <source>
        <dbReference type="RuleBase" id="RU363032"/>
    </source>
</evidence>
<feature type="transmembrane region" description="Helical" evidence="7">
    <location>
        <begin position="286"/>
        <end position="312"/>
    </location>
</feature>
<keyword evidence="5 7" id="KW-1133">Transmembrane helix</keyword>
<keyword evidence="10" id="KW-1185">Reference proteome</keyword>
<dbReference type="Pfam" id="PF00528">
    <property type="entry name" value="BPD_transp_1"/>
    <property type="match status" value="1"/>
</dbReference>
<dbReference type="InterPro" id="IPR045621">
    <property type="entry name" value="BPD_transp_1_N"/>
</dbReference>
<name>A0A3D9HXZ8_9PROT</name>
<keyword evidence="6 7" id="KW-0472">Membrane</keyword>
<dbReference type="EMBL" id="QRDW01000001">
    <property type="protein sequence ID" value="RED54373.1"/>
    <property type="molecule type" value="Genomic_DNA"/>
</dbReference>
<feature type="transmembrane region" description="Helical" evidence="7">
    <location>
        <begin position="140"/>
        <end position="163"/>
    </location>
</feature>
<evidence type="ECO:0000256" key="1">
    <source>
        <dbReference type="ARBA" id="ARBA00004651"/>
    </source>
</evidence>
<organism evidence="9 10">
    <name type="scientific">Aestuariispira insulae</name>
    <dbReference type="NCBI Taxonomy" id="1461337"/>
    <lineage>
        <taxon>Bacteria</taxon>
        <taxon>Pseudomonadati</taxon>
        <taxon>Pseudomonadota</taxon>
        <taxon>Alphaproteobacteria</taxon>
        <taxon>Rhodospirillales</taxon>
        <taxon>Kiloniellaceae</taxon>
        <taxon>Aestuariispira</taxon>
    </lineage>
</organism>
<dbReference type="Proteomes" id="UP000256845">
    <property type="component" value="Unassembled WGS sequence"/>
</dbReference>
<dbReference type="PROSITE" id="PS50928">
    <property type="entry name" value="ABC_TM1"/>
    <property type="match status" value="1"/>
</dbReference>
<dbReference type="InterPro" id="IPR000515">
    <property type="entry name" value="MetI-like"/>
</dbReference>
<keyword evidence="4 7" id="KW-0812">Transmembrane</keyword>
<feature type="transmembrane region" description="Helical" evidence="7">
    <location>
        <begin position="240"/>
        <end position="266"/>
    </location>
</feature>
<evidence type="ECO:0000256" key="3">
    <source>
        <dbReference type="ARBA" id="ARBA00022475"/>
    </source>
</evidence>
<reference evidence="9 10" key="1">
    <citation type="submission" date="2018-07" db="EMBL/GenBank/DDBJ databases">
        <title>Genomic Encyclopedia of Type Strains, Phase III (KMG-III): the genomes of soil and plant-associated and newly described type strains.</title>
        <authorList>
            <person name="Whitman W."/>
        </authorList>
    </citation>
    <scope>NUCLEOTIDE SEQUENCE [LARGE SCALE GENOMIC DNA]</scope>
    <source>
        <strain evidence="9 10">CECT 8488</strain>
    </source>
</reference>
<evidence type="ECO:0000256" key="5">
    <source>
        <dbReference type="ARBA" id="ARBA00022989"/>
    </source>
</evidence>
<evidence type="ECO:0000313" key="10">
    <source>
        <dbReference type="Proteomes" id="UP000256845"/>
    </source>
</evidence>
<feature type="transmembrane region" description="Helical" evidence="7">
    <location>
        <begin position="104"/>
        <end position="128"/>
    </location>
</feature>
<dbReference type="InterPro" id="IPR035906">
    <property type="entry name" value="MetI-like_sf"/>
</dbReference>
<evidence type="ECO:0000256" key="2">
    <source>
        <dbReference type="ARBA" id="ARBA00022448"/>
    </source>
</evidence>
<dbReference type="PANTHER" id="PTHR43163:SF3">
    <property type="entry name" value="PEPTIDE ABC TRANSPORTER PERMEASE PROTEIN"/>
    <property type="match status" value="1"/>
</dbReference>
<dbReference type="Pfam" id="PF19300">
    <property type="entry name" value="BPD_transp_1_N"/>
    <property type="match status" value="1"/>
</dbReference>
<dbReference type="OrthoDB" id="7834831at2"/>
<sequence>MLSNPLIRMIAQRLALGIVLLFAISLVIFIGTEMLPGDVAQSILGQSATEQSLANLREELGLNQPAYVRYLDWVGGILQGDLGTSLTNKQDIGSMIGTRLGNTFFLASVAAVMSVPLAVLLGMIAVHYKDGFIDKAISMSTLGAISLPEFFIGYLLIYFVAVQLGWFPSNALVHSGMSLMEKLYAVALPATTLTLVVLAHMMRMTRAAILNVMSSAYVETAELKGLSSFKIIFHHAFPNAIAPIITVVMLNLGYLVVGVVVVEVIFVYPGMGQLMVDHVIKRDMPVVQACGLIFAATYILLNMTADILAIIANPRLRHPK</sequence>
<dbReference type="RefSeq" id="WP_115935434.1">
    <property type="nucleotide sequence ID" value="NZ_QRDW01000001.1"/>
</dbReference>
<dbReference type="GO" id="GO:0055085">
    <property type="term" value="P:transmembrane transport"/>
    <property type="evidence" value="ECO:0007669"/>
    <property type="project" value="InterPro"/>
</dbReference>
<dbReference type="PANTHER" id="PTHR43163">
    <property type="entry name" value="DIPEPTIDE TRANSPORT SYSTEM PERMEASE PROTEIN DPPB-RELATED"/>
    <property type="match status" value="1"/>
</dbReference>
<feature type="transmembrane region" description="Helical" evidence="7">
    <location>
        <begin position="183"/>
        <end position="201"/>
    </location>
</feature>
<evidence type="ECO:0000259" key="8">
    <source>
        <dbReference type="PROSITE" id="PS50928"/>
    </source>
</evidence>
<comment type="similarity">
    <text evidence="7">Belongs to the binding-protein-dependent transport system permease family.</text>
</comment>
<dbReference type="CDD" id="cd06261">
    <property type="entry name" value="TM_PBP2"/>
    <property type="match status" value="1"/>
</dbReference>
<keyword evidence="2 7" id="KW-0813">Transport</keyword>
<feature type="domain" description="ABC transmembrane type-1" evidence="8">
    <location>
        <begin position="100"/>
        <end position="305"/>
    </location>
</feature>
<evidence type="ECO:0000256" key="4">
    <source>
        <dbReference type="ARBA" id="ARBA00022692"/>
    </source>
</evidence>
<comment type="caution">
    <text evidence="9">The sequence shown here is derived from an EMBL/GenBank/DDBJ whole genome shotgun (WGS) entry which is preliminary data.</text>
</comment>
<dbReference type="SUPFAM" id="SSF161098">
    <property type="entry name" value="MetI-like"/>
    <property type="match status" value="1"/>
</dbReference>
<evidence type="ECO:0000256" key="6">
    <source>
        <dbReference type="ARBA" id="ARBA00023136"/>
    </source>
</evidence>